<sequence>MTAILRRKRLPDGTFGELEKVFEGETADEVIARLENDNAALVLESIAKEMRLADVEQAQASLLLQLIEKGAL</sequence>
<gene>
    <name evidence="1" type="ORF">ABIC55_003660</name>
</gene>
<dbReference type="RefSeq" id="WP_354314212.1">
    <property type="nucleotide sequence ID" value="NZ_JBEPME010000005.1"/>
</dbReference>
<evidence type="ECO:0000313" key="2">
    <source>
        <dbReference type="Proteomes" id="UP001549104"/>
    </source>
</evidence>
<comment type="caution">
    <text evidence="1">The sequence shown here is derived from an EMBL/GenBank/DDBJ whole genome shotgun (WGS) entry which is preliminary data.</text>
</comment>
<proteinExistence type="predicted"/>
<accession>A0ABV2KBT3</accession>
<keyword evidence="2" id="KW-1185">Reference proteome</keyword>
<protein>
    <submittedName>
        <fullName evidence="1">Uncharacterized protein</fullName>
    </submittedName>
</protein>
<reference evidence="1 2" key="1">
    <citation type="submission" date="2024-06" db="EMBL/GenBank/DDBJ databases">
        <title>Sorghum-associated microbial communities from plants grown in Nebraska, USA.</title>
        <authorList>
            <person name="Schachtman D."/>
        </authorList>
    </citation>
    <scope>NUCLEOTIDE SEQUENCE [LARGE SCALE GENOMIC DNA]</scope>
    <source>
        <strain evidence="1 2">1288</strain>
    </source>
</reference>
<dbReference type="EMBL" id="JBEPME010000005">
    <property type="protein sequence ID" value="MET3658543.1"/>
    <property type="molecule type" value="Genomic_DNA"/>
</dbReference>
<name>A0ABV2KBT3_SPOPS</name>
<dbReference type="Proteomes" id="UP001549104">
    <property type="component" value="Unassembled WGS sequence"/>
</dbReference>
<organism evidence="1 2">
    <name type="scientific">Sporosarcina psychrophila</name>
    <name type="common">Bacillus psychrophilus</name>
    <dbReference type="NCBI Taxonomy" id="1476"/>
    <lineage>
        <taxon>Bacteria</taxon>
        <taxon>Bacillati</taxon>
        <taxon>Bacillota</taxon>
        <taxon>Bacilli</taxon>
        <taxon>Bacillales</taxon>
        <taxon>Caryophanaceae</taxon>
        <taxon>Sporosarcina</taxon>
    </lineage>
</organism>
<evidence type="ECO:0000313" key="1">
    <source>
        <dbReference type="EMBL" id="MET3658543.1"/>
    </source>
</evidence>